<accession>A0A2P5HS73</accession>
<dbReference type="InParanoid" id="A0A2P5HS73"/>
<proteinExistence type="predicted"/>
<sequence>MNVCEATILESLGTTMSVVVKVHVNLEPPSPGLTAVLKLYDRRFGTTFRREATGPGRDYELYMHTPSIEAAYCDFIRKGNMDPFLQEVEQENQKSILPVAPRDFLDGSPEGTAKYEAVAWHMCQGYYDGETRAYNKLSDLQGKAIPRLYAHVRLTLPQDCIVPCPPDLLERQEARRYFDVKGILMQHVDGYELSALVESETPPSDPERWQDIIQAAVDRAHEVNCRGVRMRDCSIYNVVVDKHSQEPFIVDLAQCVFLEDMYEEDEGSSADEEAEDDNQQGSEGGSADSLVVDPDPEIRYWDSVGAFNNPHAIGGVIQKLLSREKGIKIRTPNYPDYDAIIAGIHQRRA</sequence>
<gene>
    <name evidence="2" type="ORF">DHEL01_v208509</name>
</gene>
<dbReference type="OrthoDB" id="5134445at2759"/>
<feature type="region of interest" description="Disordered" evidence="1">
    <location>
        <begin position="264"/>
        <end position="292"/>
    </location>
</feature>
<dbReference type="EMBL" id="MAVT02000862">
    <property type="protein sequence ID" value="POS73103.1"/>
    <property type="molecule type" value="Genomic_DNA"/>
</dbReference>
<dbReference type="InterPro" id="IPR011009">
    <property type="entry name" value="Kinase-like_dom_sf"/>
</dbReference>
<dbReference type="AlphaFoldDB" id="A0A2P5HS73"/>
<protein>
    <recommendedName>
        <fullName evidence="4">Protein kinase domain-containing protein</fullName>
    </recommendedName>
</protein>
<feature type="compositionally biased region" description="Acidic residues" evidence="1">
    <location>
        <begin position="264"/>
        <end position="278"/>
    </location>
</feature>
<dbReference type="SUPFAM" id="SSF56112">
    <property type="entry name" value="Protein kinase-like (PK-like)"/>
    <property type="match status" value="1"/>
</dbReference>
<evidence type="ECO:0000256" key="1">
    <source>
        <dbReference type="SAM" id="MobiDB-lite"/>
    </source>
</evidence>
<evidence type="ECO:0000313" key="3">
    <source>
        <dbReference type="Proteomes" id="UP000094444"/>
    </source>
</evidence>
<reference evidence="2" key="1">
    <citation type="submission" date="2017-09" db="EMBL/GenBank/DDBJ databases">
        <title>Polyketide synthases of a Diaporthe helianthi virulent isolate.</title>
        <authorList>
            <person name="Baroncelli R."/>
        </authorList>
    </citation>
    <scope>NUCLEOTIDE SEQUENCE [LARGE SCALE GENOMIC DNA]</scope>
    <source>
        <strain evidence="2">7/96</strain>
    </source>
</reference>
<name>A0A2P5HS73_DIAHE</name>
<dbReference type="STRING" id="158607.A0A2P5HS73"/>
<organism evidence="2 3">
    <name type="scientific">Diaporthe helianthi</name>
    <dbReference type="NCBI Taxonomy" id="158607"/>
    <lineage>
        <taxon>Eukaryota</taxon>
        <taxon>Fungi</taxon>
        <taxon>Dikarya</taxon>
        <taxon>Ascomycota</taxon>
        <taxon>Pezizomycotina</taxon>
        <taxon>Sordariomycetes</taxon>
        <taxon>Sordariomycetidae</taxon>
        <taxon>Diaporthales</taxon>
        <taxon>Diaporthaceae</taxon>
        <taxon>Diaporthe</taxon>
    </lineage>
</organism>
<dbReference type="Proteomes" id="UP000094444">
    <property type="component" value="Unassembled WGS sequence"/>
</dbReference>
<evidence type="ECO:0000313" key="2">
    <source>
        <dbReference type="EMBL" id="POS73103.1"/>
    </source>
</evidence>
<comment type="caution">
    <text evidence="2">The sequence shown here is derived from an EMBL/GenBank/DDBJ whole genome shotgun (WGS) entry which is preliminary data.</text>
</comment>
<evidence type="ECO:0008006" key="4">
    <source>
        <dbReference type="Google" id="ProtNLM"/>
    </source>
</evidence>
<keyword evidence="3" id="KW-1185">Reference proteome</keyword>